<gene>
    <name evidence="1" type="ORF">FNE76_07125</name>
</gene>
<reference evidence="1" key="2">
    <citation type="submission" date="2019-07" db="EMBL/GenBank/DDBJ databases">
        <authorList>
            <person name="Papic B."/>
        </authorList>
    </citation>
    <scope>NUCLEOTIDE SEQUENCE [LARGE SCALE GENOMIC DNA]</scope>
    <source>
        <strain evidence="1">L8b</strain>
    </source>
</reference>
<organism evidence="1 2">
    <name type="scientific">Helicobacter mehlei</name>
    <dbReference type="NCBI Taxonomy" id="2316080"/>
    <lineage>
        <taxon>Bacteria</taxon>
        <taxon>Pseudomonadati</taxon>
        <taxon>Campylobacterota</taxon>
        <taxon>Epsilonproteobacteria</taxon>
        <taxon>Campylobacterales</taxon>
        <taxon>Helicobacteraceae</taxon>
        <taxon>Helicobacter</taxon>
    </lineage>
</organism>
<evidence type="ECO:0000313" key="1">
    <source>
        <dbReference type="EMBL" id="TSA80811.1"/>
    </source>
</evidence>
<dbReference type="OrthoDB" id="5328745at2"/>
<proteinExistence type="predicted"/>
<sequence length="59" mass="6797">MVTFSDLDISRYLNTEEKRLAYLNAILEDADEAQNKTSLKLRAKSLNPRIKTFGKHLKS</sequence>
<dbReference type="RefSeq" id="WP_120948667.1">
    <property type="nucleotide sequence ID" value="NZ_QXQP01000024.1"/>
</dbReference>
<dbReference type="Proteomes" id="UP000319322">
    <property type="component" value="Unassembled WGS sequence"/>
</dbReference>
<protein>
    <submittedName>
        <fullName evidence="1">Uncharacterized protein</fullName>
    </submittedName>
</protein>
<evidence type="ECO:0000313" key="2">
    <source>
        <dbReference type="Proteomes" id="UP000319322"/>
    </source>
</evidence>
<keyword evidence="2" id="KW-1185">Reference proteome</keyword>
<comment type="caution">
    <text evidence="1">The sequence shown here is derived from an EMBL/GenBank/DDBJ whole genome shotgun (WGS) entry which is preliminary data.</text>
</comment>
<accession>A0A553UL82</accession>
<dbReference type="EMBL" id="VKGC01000024">
    <property type="protein sequence ID" value="TSA80811.1"/>
    <property type="molecule type" value="Genomic_DNA"/>
</dbReference>
<name>A0A553UL82_9HELI</name>
<dbReference type="AlphaFoldDB" id="A0A553UL82"/>
<reference evidence="1" key="1">
    <citation type="submission" date="2019-07" db="EMBL/GenBank/DDBJ databases">
        <title>Helicobacter labacensis sp. nov., Helicobacter mehlei sp. nov. and Helicobacter vulpis sp. nov., isolated from gastric mucosa of red fox (Vulpis vulpis).</title>
        <authorList>
            <person name="Kusar D."/>
            <person name="Gruntar I."/>
            <person name="Pate M."/>
            <person name="Zajc U."/>
            <person name="Ocepek M."/>
        </authorList>
    </citation>
    <scope>NUCLEOTIDE SEQUENCE [LARGE SCALE GENOMIC DNA]</scope>
    <source>
        <strain evidence="1">L8b</strain>
    </source>
</reference>